<gene>
    <name evidence="2" type="ORF">ASZ90_000624</name>
</gene>
<organism evidence="2">
    <name type="scientific">hydrocarbon metagenome</name>
    <dbReference type="NCBI Taxonomy" id="938273"/>
    <lineage>
        <taxon>unclassified sequences</taxon>
        <taxon>metagenomes</taxon>
        <taxon>ecological metagenomes</taxon>
    </lineage>
</organism>
<sequence length="150" mass="16723">MTLGYMAREALRFPPPLGFFNTLAVERSGPDKGGVDIKKGGIFALVQGLRTMALEHRLTAAGTPERLAELAAMGLFSTSLAEKLAAAYDFLQTLRVRFQAQAIRQGRPPRNTIFPDSLDDLERDRLKGSLRIVAEFQELLYTRYGLHLFP</sequence>
<name>A0A0W8G8K6_9ZZZZ</name>
<reference evidence="2" key="1">
    <citation type="journal article" date="2015" name="Proc. Natl. Acad. Sci. U.S.A.">
        <title>Networks of energetic and metabolic interactions define dynamics in microbial communities.</title>
        <authorList>
            <person name="Embree M."/>
            <person name="Liu J.K."/>
            <person name="Al-Bassam M.M."/>
            <person name="Zengler K."/>
        </authorList>
    </citation>
    <scope>NUCLEOTIDE SEQUENCE</scope>
</reference>
<dbReference type="Pfam" id="PF10335">
    <property type="entry name" value="DUF294_C"/>
    <property type="match status" value="1"/>
</dbReference>
<protein>
    <submittedName>
        <fullName evidence="2">Putative signal-transduction protein</fullName>
    </submittedName>
</protein>
<dbReference type="AlphaFoldDB" id="A0A0W8G8K6"/>
<comment type="caution">
    <text evidence="2">The sequence shown here is derived from an EMBL/GenBank/DDBJ whole genome shotgun (WGS) entry which is preliminary data.</text>
</comment>
<dbReference type="SUPFAM" id="SSF81593">
    <property type="entry name" value="Nucleotidyltransferase substrate binding subunit/domain"/>
    <property type="match status" value="1"/>
</dbReference>
<proteinExistence type="predicted"/>
<dbReference type="InterPro" id="IPR018821">
    <property type="entry name" value="DUF294_put_nucleoTrafse_sb-bd"/>
</dbReference>
<evidence type="ECO:0000259" key="1">
    <source>
        <dbReference type="Pfam" id="PF10335"/>
    </source>
</evidence>
<feature type="domain" description="DUF294" evidence="1">
    <location>
        <begin position="3"/>
        <end position="144"/>
    </location>
</feature>
<accession>A0A0W8G8K6</accession>
<evidence type="ECO:0000313" key="2">
    <source>
        <dbReference type="EMBL" id="KUG29496.1"/>
    </source>
</evidence>
<dbReference type="EMBL" id="LNQE01000077">
    <property type="protein sequence ID" value="KUG29496.1"/>
    <property type="molecule type" value="Genomic_DNA"/>
</dbReference>
<dbReference type="Gene3D" id="1.20.120.330">
    <property type="entry name" value="Nucleotidyltransferases domain 2"/>
    <property type="match status" value="1"/>
</dbReference>